<comment type="similarity">
    <text evidence="4">Belongs to the MrnC RNase family.</text>
</comment>
<feature type="active site" evidence="4">
    <location>
        <position position="20"/>
    </location>
</feature>
<dbReference type="InterPro" id="IPR000999">
    <property type="entry name" value="RNase_III_dom"/>
</dbReference>
<dbReference type="InterPro" id="IPR036389">
    <property type="entry name" value="RNase_III_sf"/>
</dbReference>
<dbReference type="Pfam" id="PF00636">
    <property type="entry name" value="Ribonuclease_3"/>
    <property type="match status" value="1"/>
</dbReference>
<dbReference type="RefSeq" id="WP_067718361.1">
    <property type="nucleotide sequence ID" value="NZ_LPVJ01000059.1"/>
</dbReference>
<accession>A0A101XPB0</accession>
<dbReference type="Gene3D" id="1.10.1520.10">
    <property type="entry name" value="Ribonuclease III domain"/>
    <property type="match status" value="1"/>
</dbReference>
<keyword evidence="3 4" id="KW-0378">Hydrolase</keyword>
<evidence type="ECO:0000256" key="3">
    <source>
        <dbReference type="ARBA" id="ARBA00022801"/>
    </source>
</evidence>
<dbReference type="AlphaFoldDB" id="A0A101XPB0"/>
<reference evidence="6 7" key="1">
    <citation type="submission" date="2015-12" db="EMBL/GenBank/DDBJ databases">
        <title>Draft genome sequence of Acidibacillus ferrooxidans ITV001, isolated from a chalcopyrite acid mine drainage site in Brazil.</title>
        <authorList>
            <person name="Dall'Agnol H."/>
            <person name="Nancucheo I."/>
            <person name="Johnson B."/>
            <person name="Oliveira R."/>
            <person name="Leite L."/>
            <person name="Pylro V."/>
            <person name="Nunes G.L."/>
            <person name="Tzotzos G."/>
            <person name="Fernandes G.R."/>
            <person name="Dutra J."/>
            <person name="Orellana S.C."/>
            <person name="Oliveira G."/>
        </authorList>
    </citation>
    <scope>NUCLEOTIDE SEQUENCE [LARGE SCALE GENOMIC DNA]</scope>
    <source>
        <strain evidence="7">ITV01</strain>
    </source>
</reference>
<keyword evidence="7" id="KW-1185">Reference proteome</keyword>
<dbReference type="PIRSF" id="PIRSF005520">
    <property type="entry name" value="UCP005520"/>
    <property type="match status" value="1"/>
</dbReference>
<keyword evidence="1 4" id="KW-0540">Nuclease</keyword>
<keyword evidence="4" id="KW-0699">rRNA-binding</keyword>
<comment type="subcellular location">
    <subcellularLocation>
        <location evidence="4">Cytoplasm</location>
    </subcellularLocation>
</comment>
<dbReference type="OrthoDB" id="46571at2"/>
<evidence type="ECO:0000256" key="2">
    <source>
        <dbReference type="ARBA" id="ARBA00022759"/>
    </source>
</evidence>
<keyword evidence="4" id="KW-0690">Ribosome biogenesis</keyword>
<dbReference type="GO" id="GO:0005737">
    <property type="term" value="C:cytoplasm"/>
    <property type="evidence" value="ECO:0007669"/>
    <property type="project" value="UniProtKB-SubCell"/>
</dbReference>
<dbReference type="Proteomes" id="UP000053557">
    <property type="component" value="Unassembled WGS sequence"/>
</dbReference>
<keyword evidence="4" id="KW-0460">Magnesium</keyword>
<comment type="function">
    <text evidence="4">Involved in correct processing of both the 5' and 3' ends of 23S rRNA precursor. Processes 30S rRNA precursor transcript even in absence of ribonuclease 3 (Rnc); Rnc processes 30S rRNA into smaller rRNA precursors.</text>
</comment>
<comment type="cofactor">
    <cofactor evidence="4">
        <name>Mg(2+)</name>
        <dbReference type="ChEBI" id="CHEBI:18420"/>
    </cofactor>
</comment>
<dbReference type="GO" id="GO:0006364">
    <property type="term" value="P:rRNA processing"/>
    <property type="evidence" value="ECO:0007669"/>
    <property type="project" value="UniProtKB-UniRule"/>
</dbReference>
<evidence type="ECO:0000259" key="5">
    <source>
        <dbReference type="Pfam" id="PF00636"/>
    </source>
</evidence>
<keyword evidence="4" id="KW-0694">RNA-binding</keyword>
<dbReference type="PANTHER" id="PTHR34276:SF1">
    <property type="entry name" value="MINI-RIBONUCLEASE 3"/>
    <property type="match status" value="1"/>
</dbReference>
<dbReference type="SUPFAM" id="SSF69065">
    <property type="entry name" value="RNase III domain-like"/>
    <property type="match status" value="1"/>
</dbReference>
<dbReference type="GO" id="GO:0019843">
    <property type="term" value="F:rRNA binding"/>
    <property type="evidence" value="ECO:0007669"/>
    <property type="project" value="UniProtKB-UniRule"/>
</dbReference>
<evidence type="ECO:0000256" key="1">
    <source>
        <dbReference type="ARBA" id="ARBA00022722"/>
    </source>
</evidence>
<sequence>MMSEQEAFAVAPLALAYLGDAVWELAVRESLIAKGERQPNQLHQQALGYVKAVNQADRIRRMSERLTEREMSIFKRGRNAKSHSMPKSARMADYRHSTGLEALLGYLYLTGDQARMEELLRMLLAEPE</sequence>
<organism evidence="6 7">
    <name type="scientific">Ferroacidibacillus organovorans</name>
    <dbReference type="NCBI Taxonomy" id="1765683"/>
    <lineage>
        <taxon>Bacteria</taxon>
        <taxon>Bacillati</taxon>
        <taxon>Bacillota</taxon>
        <taxon>Bacilli</taxon>
        <taxon>Bacillales</taxon>
        <taxon>Alicyclobacillaceae</taxon>
        <taxon>Ferroacidibacillus</taxon>
    </lineage>
</organism>
<dbReference type="HAMAP" id="MF_01468">
    <property type="entry name" value="RNase_Mini_III"/>
    <property type="match status" value="1"/>
</dbReference>
<name>A0A101XPB0_9BACL</name>
<feature type="domain" description="RNase III" evidence="5">
    <location>
        <begin position="14"/>
        <end position="111"/>
    </location>
</feature>
<dbReference type="InterPro" id="IPR008226">
    <property type="entry name" value="Mini3_fam"/>
</dbReference>
<comment type="subunit">
    <text evidence="4">Homodimer.</text>
</comment>
<comment type="caution">
    <text evidence="6">The sequence shown here is derived from an EMBL/GenBank/DDBJ whole genome shotgun (WGS) entry which is preliminary data.</text>
</comment>
<dbReference type="EC" id="3.1.26.-" evidence="4"/>
<proteinExistence type="inferred from homology"/>
<evidence type="ECO:0000313" key="7">
    <source>
        <dbReference type="Proteomes" id="UP000053557"/>
    </source>
</evidence>
<evidence type="ECO:0000313" key="6">
    <source>
        <dbReference type="EMBL" id="KUO95115.1"/>
    </source>
</evidence>
<dbReference type="GO" id="GO:0004525">
    <property type="term" value="F:ribonuclease III activity"/>
    <property type="evidence" value="ECO:0007669"/>
    <property type="project" value="InterPro"/>
</dbReference>
<keyword evidence="4" id="KW-0963">Cytoplasm</keyword>
<dbReference type="EMBL" id="LPVJ01000059">
    <property type="protein sequence ID" value="KUO95115.1"/>
    <property type="molecule type" value="Genomic_DNA"/>
</dbReference>
<dbReference type="PANTHER" id="PTHR34276">
    <property type="entry name" value="MINI-RIBONUCLEASE 3"/>
    <property type="match status" value="1"/>
</dbReference>
<evidence type="ECO:0000256" key="4">
    <source>
        <dbReference type="HAMAP-Rule" id="MF_01468"/>
    </source>
</evidence>
<keyword evidence="2 4" id="KW-0255">Endonuclease</keyword>
<protein>
    <recommendedName>
        <fullName evidence="4">Mini-ribonuclease 3</fullName>
        <shortName evidence="4">Mini-3</shortName>
        <shortName evidence="4">Mini-RNase 3</shortName>
        <ecNumber evidence="4">3.1.26.-</ecNumber>
    </recommendedName>
    <alternativeName>
        <fullName evidence="4">Mini-RNase III</fullName>
        <shortName evidence="4">Mini-III</shortName>
    </alternativeName>
</protein>
<gene>
    <name evidence="4" type="primary">mrnC</name>
    <name evidence="6" type="ORF">ATW55_13725</name>
</gene>
<keyword evidence="4" id="KW-0698">rRNA processing</keyword>